<dbReference type="Pfam" id="PF02350">
    <property type="entry name" value="Epimerase_2"/>
    <property type="match status" value="1"/>
</dbReference>
<dbReference type="InterPro" id="IPR020004">
    <property type="entry name" value="UDP-GlcNAc_Epase"/>
</dbReference>
<keyword evidence="3" id="KW-1185">Reference proteome</keyword>
<dbReference type="Gene3D" id="3.40.50.2000">
    <property type="entry name" value="Glycogen Phosphorylase B"/>
    <property type="match status" value="2"/>
</dbReference>
<dbReference type="Proteomes" id="UP001222087">
    <property type="component" value="Chromosome"/>
</dbReference>
<dbReference type="PANTHER" id="PTHR43174:SF3">
    <property type="entry name" value="UDP-N-ACETYLGLUCOSAMINE 2-EPIMERASE"/>
    <property type="match status" value="1"/>
</dbReference>
<dbReference type="PANTHER" id="PTHR43174">
    <property type="entry name" value="UDP-N-ACETYLGLUCOSAMINE 2-EPIMERASE"/>
    <property type="match status" value="1"/>
</dbReference>
<keyword evidence="2" id="KW-0326">Glycosidase</keyword>
<dbReference type="InterPro" id="IPR029767">
    <property type="entry name" value="WecB-like"/>
</dbReference>
<gene>
    <name evidence="2" type="primary">neuC</name>
    <name evidence="2" type="ORF">PXX05_08220</name>
</gene>
<sequence>MRKICYVSGTRADYGLMRSVLKRLDAAPDIDLSICVTGMHLSSLYGDTVNEIATDGFKICGQIPVDVDTTAHATMAKSIGFEIIAMAELFEQQKPDIVLLLGDRGEMLAGAIAAVHLNIPIVHIHGGERSGTVDEMVRHAISKLAHYHFVATKAAYERLIKMGEKEENVFLVGAPGLDEIITYEPRDRKHCCKQYNLDPHRQFALLIFHPVVQEYNEVKFQFKNIISATLQLNLQVIILEPNSDAGGQFIREILTEYQDHADIRIIKHMQRQNYLDCLANADVMIGNSSSGIIEAASYNLKVINVGSRQQLRERGDNVIDVGTDVPSILSGLNQVLSAKNTTFINFYGDGQTSERCYNLLRTISLNSDILNKCNAY</sequence>
<dbReference type="RefSeq" id="WP_275087744.1">
    <property type="nucleotide sequence ID" value="NZ_CP119078.1"/>
</dbReference>
<dbReference type="SUPFAM" id="SSF53756">
    <property type="entry name" value="UDP-Glycosyltransferase/glycogen phosphorylase"/>
    <property type="match status" value="1"/>
</dbReference>
<proteinExistence type="predicted"/>
<evidence type="ECO:0000313" key="3">
    <source>
        <dbReference type="Proteomes" id="UP001222087"/>
    </source>
</evidence>
<dbReference type="CDD" id="cd03786">
    <property type="entry name" value="GTB_UDP-GlcNAc_2-Epimerase"/>
    <property type="match status" value="1"/>
</dbReference>
<name>A0ABY8AQX1_9GAMM</name>
<accession>A0ABY8AQX1</accession>
<evidence type="ECO:0000313" key="2">
    <source>
        <dbReference type="EMBL" id="WED41920.1"/>
    </source>
</evidence>
<dbReference type="NCBIfam" id="TIGR03568">
    <property type="entry name" value="NeuC_NnaA"/>
    <property type="match status" value="1"/>
</dbReference>
<evidence type="ECO:0000259" key="1">
    <source>
        <dbReference type="Pfam" id="PF02350"/>
    </source>
</evidence>
<reference evidence="2 3" key="1">
    <citation type="submission" date="2023-02" db="EMBL/GenBank/DDBJ databases">
        <title>Genome Sequence of L. cardiaca H63T.</title>
        <authorList>
            <person name="Lopez A.E."/>
            <person name="Cianciotto N.P."/>
        </authorList>
    </citation>
    <scope>NUCLEOTIDE SEQUENCE [LARGE SCALE GENOMIC DNA]</scope>
    <source>
        <strain evidence="2 3">H63</strain>
    </source>
</reference>
<dbReference type="InterPro" id="IPR003331">
    <property type="entry name" value="UDP_GlcNAc_Epimerase_2_dom"/>
</dbReference>
<organism evidence="2 3">
    <name type="scientific">Legionella cardiaca</name>
    <dbReference type="NCBI Taxonomy" id="1071983"/>
    <lineage>
        <taxon>Bacteria</taxon>
        <taxon>Pseudomonadati</taxon>
        <taxon>Pseudomonadota</taxon>
        <taxon>Gammaproteobacteria</taxon>
        <taxon>Legionellales</taxon>
        <taxon>Legionellaceae</taxon>
        <taxon>Legionella</taxon>
    </lineage>
</organism>
<keyword evidence="2" id="KW-0378">Hydrolase</keyword>
<dbReference type="GO" id="GO:0016798">
    <property type="term" value="F:hydrolase activity, acting on glycosyl bonds"/>
    <property type="evidence" value="ECO:0007669"/>
    <property type="project" value="UniProtKB-KW"/>
</dbReference>
<protein>
    <submittedName>
        <fullName evidence="2">UDP-N-acetylglucosamine 2-epimerase</fullName>
        <ecNumber evidence="2">3.2.1.183</ecNumber>
    </submittedName>
</protein>
<feature type="domain" description="UDP-N-acetylglucosamine 2-epimerase" evidence="1">
    <location>
        <begin position="22"/>
        <end position="360"/>
    </location>
</feature>
<dbReference type="EC" id="3.2.1.183" evidence="2"/>
<dbReference type="EMBL" id="CP119078">
    <property type="protein sequence ID" value="WED41920.1"/>
    <property type="molecule type" value="Genomic_DNA"/>
</dbReference>